<evidence type="ECO:0000313" key="1">
    <source>
        <dbReference type="EMBL" id="OXR33124.1"/>
    </source>
</evidence>
<protein>
    <submittedName>
        <fullName evidence="2">Uncharacterized protein</fullName>
    </submittedName>
</protein>
<reference evidence="1 3" key="1">
    <citation type="submission" date="2017-06" db="EMBL/GenBank/DDBJ databases">
        <authorList>
            <person name="Furmanczyk E.M."/>
        </authorList>
    </citation>
    <scope>NUCLEOTIDE SEQUENCE [LARGE SCALE GENOMIC DNA]</scope>
    <source>
        <strain evidence="1 3">DSM 16611</strain>
    </source>
</reference>
<reference evidence="2 4" key="2">
    <citation type="submission" date="2020-04" db="EMBL/GenBank/DDBJ databases">
        <authorList>
            <person name="Yao Y."/>
            <person name="He Z."/>
        </authorList>
    </citation>
    <scope>NUCLEOTIDE SEQUENCE [LARGE SCALE GENOMIC DNA]</scope>
    <source>
        <strain evidence="2 4">CY-1</strain>
    </source>
</reference>
<dbReference type="EMBL" id="NIWU01000002">
    <property type="protein sequence ID" value="OXR33124.1"/>
    <property type="molecule type" value="Genomic_DNA"/>
</dbReference>
<evidence type="ECO:0000313" key="2">
    <source>
        <dbReference type="EMBL" id="QJC80046.1"/>
    </source>
</evidence>
<dbReference type="AlphaFoldDB" id="A0AAE6ZXR0"/>
<sequence length="146" mass="15822">MNISIFLVLLICAVSLVEAKEHDYKRVIMAGTGDVGELFVRFLLLSGESCLIVQSLVPGGGGEILGEKDICSIDGKKIADDYAAVDFKVGAFKAGKLVFEVGVTPLQPIGEIVMSCEIIFSNGLADHLSCKEKDFVRKEFCADFER</sequence>
<dbReference type="Proteomes" id="UP000215455">
    <property type="component" value="Unassembled WGS sequence"/>
</dbReference>
<dbReference type="RefSeq" id="WP_042955691.1">
    <property type="nucleotide sequence ID" value="NZ_CP051487.1"/>
</dbReference>
<proteinExistence type="predicted"/>
<evidence type="ECO:0000313" key="4">
    <source>
        <dbReference type="Proteomes" id="UP000501367"/>
    </source>
</evidence>
<dbReference type="GeneID" id="72195422"/>
<dbReference type="KEGG" id="pum:HGP31_17630"/>
<dbReference type="Proteomes" id="UP000501367">
    <property type="component" value="Chromosome"/>
</dbReference>
<name>A0AAE6ZXR0_9PSED</name>
<keyword evidence="3" id="KW-1185">Reference proteome</keyword>
<dbReference type="EMBL" id="CP051487">
    <property type="protein sequence ID" value="QJC80046.1"/>
    <property type="molecule type" value="Genomic_DNA"/>
</dbReference>
<accession>A0AAE6ZXR0</accession>
<gene>
    <name evidence="2" type="ORF">HGP31_17630</name>
    <name evidence="1" type="ORF">PSUM_13890</name>
</gene>
<organism evidence="2 4">
    <name type="scientific">Pseudomonas umsongensis</name>
    <dbReference type="NCBI Taxonomy" id="198618"/>
    <lineage>
        <taxon>Bacteria</taxon>
        <taxon>Pseudomonadati</taxon>
        <taxon>Pseudomonadota</taxon>
        <taxon>Gammaproteobacteria</taxon>
        <taxon>Pseudomonadales</taxon>
        <taxon>Pseudomonadaceae</taxon>
        <taxon>Pseudomonas</taxon>
    </lineage>
</organism>
<evidence type="ECO:0000313" key="3">
    <source>
        <dbReference type="Proteomes" id="UP000215455"/>
    </source>
</evidence>